<dbReference type="AlphaFoldDB" id="A0AAV8WB72"/>
<comment type="caution">
    <text evidence="1">The sequence shown here is derived from an EMBL/GenBank/DDBJ whole genome shotgun (WGS) entry which is preliminary data.</text>
</comment>
<reference evidence="1 2" key="1">
    <citation type="journal article" date="2023" name="Insect Mol. Biol.">
        <title>Genome sequencing provides insights into the evolution of gene families encoding plant cell wall-degrading enzymes in longhorned beetles.</title>
        <authorList>
            <person name="Shin N.R."/>
            <person name="Okamura Y."/>
            <person name="Kirsch R."/>
            <person name="Pauchet Y."/>
        </authorList>
    </citation>
    <scope>NUCLEOTIDE SEQUENCE [LARGE SCALE GENOMIC DNA]</scope>
    <source>
        <strain evidence="1">EAD_L_NR</strain>
    </source>
</reference>
<dbReference type="Proteomes" id="UP001159042">
    <property type="component" value="Unassembled WGS sequence"/>
</dbReference>
<keyword evidence="2" id="KW-1185">Reference proteome</keyword>
<gene>
    <name evidence="1" type="ORF">NQ315_010295</name>
</gene>
<name>A0AAV8WB72_9CUCU</name>
<sequence>MNSKRIAIPNLKLSFHWIPADVSFENSSLKASFSLSSLPATEYTPEKTVKPRQFNSLTKNRVKATAVRRSWGSTASDHREEFWSVLQANYNYIMDNQLIDKCQEVDGDLTRHTGTWTLKEFYSQFSELYSWLNSVQETIYGKEENITDKALRAHCVNMVLEKSSSLKLFNDQASQLVQLYPEVQEEVGWRATHLNSKWDSILSILGPSDCDHCDQDTCLDIDHELKCLRKWFKIMESCLQPLDFRAKYTKTEIETKALELNAW</sequence>
<proteinExistence type="predicted"/>
<accession>A0AAV8WB72</accession>
<evidence type="ECO:0000313" key="2">
    <source>
        <dbReference type="Proteomes" id="UP001159042"/>
    </source>
</evidence>
<protein>
    <submittedName>
        <fullName evidence="1">Uncharacterized protein</fullName>
    </submittedName>
</protein>
<organism evidence="1 2">
    <name type="scientific">Exocentrus adspersus</name>
    <dbReference type="NCBI Taxonomy" id="1586481"/>
    <lineage>
        <taxon>Eukaryota</taxon>
        <taxon>Metazoa</taxon>
        <taxon>Ecdysozoa</taxon>
        <taxon>Arthropoda</taxon>
        <taxon>Hexapoda</taxon>
        <taxon>Insecta</taxon>
        <taxon>Pterygota</taxon>
        <taxon>Neoptera</taxon>
        <taxon>Endopterygota</taxon>
        <taxon>Coleoptera</taxon>
        <taxon>Polyphaga</taxon>
        <taxon>Cucujiformia</taxon>
        <taxon>Chrysomeloidea</taxon>
        <taxon>Cerambycidae</taxon>
        <taxon>Lamiinae</taxon>
        <taxon>Acanthocinini</taxon>
        <taxon>Exocentrus</taxon>
    </lineage>
</organism>
<dbReference type="SUPFAM" id="SSF46966">
    <property type="entry name" value="Spectrin repeat"/>
    <property type="match status" value="1"/>
</dbReference>
<evidence type="ECO:0000313" key="1">
    <source>
        <dbReference type="EMBL" id="KAJ8923714.1"/>
    </source>
</evidence>
<dbReference type="EMBL" id="JANEYG010000004">
    <property type="protein sequence ID" value="KAJ8923714.1"/>
    <property type="molecule type" value="Genomic_DNA"/>
</dbReference>